<dbReference type="CDD" id="cd02947">
    <property type="entry name" value="TRX_family"/>
    <property type="match status" value="1"/>
</dbReference>
<dbReference type="InterPro" id="IPR051099">
    <property type="entry name" value="AGR/TXD"/>
</dbReference>
<evidence type="ECO:0000256" key="1">
    <source>
        <dbReference type="ARBA" id="ARBA00022729"/>
    </source>
</evidence>
<keyword evidence="2" id="KW-0676">Redox-active center</keyword>
<comment type="caution">
    <text evidence="5">The sequence shown here is derived from an EMBL/GenBank/DDBJ whole genome shotgun (WGS) entry which is preliminary data.</text>
</comment>
<keyword evidence="6" id="KW-1185">Reference proteome</keyword>
<protein>
    <recommendedName>
        <fullName evidence="4">Thioredoxin domain-containing protein</fullName>
    </recommendedName>
</protein>
<dbReference type="EMBL" id="QFLI01000001">
    <property type="protein sequence ID" value="PXY03221.1"/>
    <property type="molecule type" value="Genomic_DNA"/>
</dbReference>
<sequence length="403" mass="44962">MKRILGVMIAVFLCTNVFAQGIEFEHGTFAEALAKAKKENKMVFMDCYTTWCGPCKMLAKKVFPQKEVGDYFNAHFVNVKMDMEKGEGIELQKKYGVKAFPTLLFMDANGKVLHTKVGGADAAGLIEEAKIAGDPSKQIGALEKKYAEGNRDPKFVAQYIKALYSAYKQEEMLPVGKDFIANCPKEKLANVDAFTVIAYSEALEFGSEAYKYIIANKDKFIAAEGIGQENYDGVIGAAVNKYVSGVATTGTIDELKSAIEAAKKDFTTPQQKMMEDNWYSTYYLAHKEYETWFNKQISSAKEALKTDKRMGSSILINTTYRVAMDPAFEGAGIYGKAITVVEDYMKEDSELLPGFYCLACLYKKENNKEKALENINAFISKNAEKGGKNDQRVMALKEEIEKM</sequence>
<feature type="chain" id="PRO_5015992972" description="Thioredoxin domain-containing protein" evidence="3">
    <location>
        <begin position="20"/>
        <end position="403"/>
    </location>
</feature>
<keyword evidence="1 3" id="KW-0732">Signal</keyword>
<feature type="signal peptide" evidence="3">
    <location>
        <begin position="1"/>
        <end position="19"/>
    </location>
</feature>
<dbReference type="InterPro" id="IPR017937">
    <property type="entry name" value="Thioredoxin_CS"/>
</dbReference>
<evidence type="ECO:0000256" key="2">
    <source>
        <dbReference type="ARBA" id="ARBA00023284"/>
    </source>
</evidence>
<dbReference type="Pfam" id="PF00085">
    <property type="entry name" value="Thioredoxin"/>
    <property type="match status" value="1"/>
</dbReference>
<gene>
    <name evidence="5" type="ORF">DF185_03820</name>
</gene>
<dbReference type="AlphaFoldDB" id="A0A2V4A3F2"/>
<dbReference type="PROSITE" id="PS00194">
    <property type="entry name" value="THIOREDOXIN_1"/>
    <property type="match status" value="1"/>
</dbReference>
<reference evidence="5 6" key="1">
    <citation type="submission" date="2018-05" db="EMBL/GenBank/DDBJ databases">
        <title>Marinifilum breve JC075T sp. nov., a marine bacterium isolated from Yongle Blue Hole in the South China Sea.</title>
        <authorList>
            <person name="Fu T."/>
        </authorList>
    </citation>
    <scope>NUCLEOTIDE SEQUENCE [LARGE SCALE GENOMIC DNA]</scope>
    <source>
        <strain evidence="5 6">JC075</strain>
    </source>
</reference>
<dbReference type="OrthoDB" id="9811036at2"/>
<feature type="domain" description="Thioredoxin" evidence="4">
    <location>
        <begin position="3"/>
        <end position="134"/>
    </location>
</feature>
<dbReference type="PROSITE" id="PS51352">
    <property type="entry name" value="THIOREDOXIN_2"/>
    <property type="match status" value="1"/>
</dbReference>
<accession>A0A2V4A3F2</accession>
<dbReference type="Gene3D" id="3.40.30.10">
    <property type="entry name" value="Glutaredoxin"/>
    <property type="match status" value="1"/>
</dbReference>
<dbReference type="InterPro" id="IPR013766">
    <property type="entry name" value="Thioredoxin_domain"/>
</dbReference>
<evidence type="ECO:0000259" key="4">
    <source>
        <dbReference type="PROSITE" id="PS51352"/>
    </source>
</evidence>
<dbReference type="InterPro" id="IPR036249">
    <property type="entry name" value="Thioredoxin-like_sf"/>
</dbReference>
<proteinExistence type="predicted"/>
<dbReference type="SUPFAM" id="SSF52833">
    <property type="entry name" value="Thioredoxin-like"/>
    <property type="match status" value="1"/>
</dbReference>
<evidence type="ECO:0000313" key="6">
    <source>
        <dbReference type="Proteomes" id="UP000248079"/>
    </source>
</evidence>
<dbReference type="Proteomes" id="UP000248079">
    <property type="component" value="Unassembled WGS sequence"/>
</dbReference>
<name>A0A2V4A3F2_9BACT</name>
<evidence type="ECO:0000256" key="3">
    <source>
        <dbReference type="SAM" id="SignalP"/>
    </source>
</evidence>
<organism evidence="5 6">
    <name type="scientific">Marinifilum breve</name>
    <dbReference type="NCBI Taxonomy" id="2184082"/>
    <lineage>
        <taxon>Bacteria</taxon>
        <taxon>Pseudomonadati</taxon>
        <taxon>Bacteroidota</taxon>
        <taxon>Bacteroidia</taxon>
        <taxon>Marinilabiliales</taxon>
        <taxon>Marinifilaceae</taxon>
    </lineage>
</organism>
<dbReference type="PANTHER" id="PTHR15337">
    <property type="entry name" value="ANTERIOR GRADIENT PROTEIN-RELATED"/>
    <property type="match status" value="1"/>
</dbReference>
<dbReference type="PANTHER" id="PTHR15337:SF11">
    <property type="entry name" value="THIOREDOXIN DOMAIN-CONTAINING PROTEIN"/>
    <property type="match status" value="1"/>
</dbReference>
<dbReference type="RefSeq" id="WP_110359376.1">
    <property type="nucleotide sequence ID" value="NZ_QFLI01000001.1"/>
</dbReference>
<evidence type="ECO:0000313" key="5">
    <source>
        <dbReference type="EMBL" id="PXY03221.1"/>
    </source>
</evidence>